<sequence>MPQAFLISWNAFCISAETRYSAMRHIWRIQVLCSTSNLLHDFLLKSIPI</sequence>
<dbReference type="EMBL" id="JACIED010000004">
    <property type="protein sequence ID" value="MBB4009105.1"/>
    <property type="molecule type" value="Genomic_DNA"/>
</dbReference>
<dbReference type="Proteomes" id="UP000544107">
    <property type="component" value="Unassembled WGS sequence"/>
</dbReference>
<name>A0A7W6MV92_9HYPH</name>
<evidence type="ECO:0000313" key="2">
    <source>
        <dbReference type="Proteomes" id="UP000544107"/>
    </source>
</evidence>
<reference evidence="1 2" key="1">
    <citation type="submission" date="2020-08" db="EMBL/GenBank/DDBJ databases">
        <title>Genomic Encyclopedia of Type Strains, Phase IV (KMG-IV): sequencing the most valuable type-strain genomes for metagenomic binning, comparative biology and taxonomic classification.</title>
        <authorList>
            <person name="Goeker M."/>
        </authorList>
    </citation>
    <scope>NUCLEOTIDE SEQUENCE [LARGE SCALE GENOMIC DNA]</scope>
    <source>
        <strain evidence="1 2">DSM 100021</strain>
    </source>
</reference>
<proteinExistence type="predicted"/>
<protein>
    <submittedName>
        <fullName evidence="1">Uncharacterized protein</fullName>
    </submittedName>
</protein>
<gene>
    <name evidence="1" type="ORF">GGQ71_003387</name>
</gene>
<accession>A0A7W6MV92</accession>
<comment type="caution">
    <text evidence="1">The sequence shown here is derived from an EMBL/GenBank/DDBJ whole genome shotgun (WGS) entry which is preliminary data.</text>
</comment>
<evidence type="ECO:0000313" key="1">
    <source>
        <dbReference type="EMBL" id="MBB4009105.1"/>
    </source>
</evidence>
<dbReference type="AlphaFoldDB" id="A0A7W6MV92"/>
<organism evidence="1 2">
    <name type="scientific">Allorhizobium taibaishanense</name>
    <dbReference type="NCBI Taxonomy" id="887144"/>
    <lineage>
        <taxon>Bacteria</taxon>
        <taxon>Pseudomonadati</taxon>
        <taxon>Pseudomonadota</taxon>
        <taxon>Alphaproteobacteria</taxon>
        <taxon>Hyphomicrobiales</taxon>
        <taxon>Rhizobiaceae</taxon>
        <taxon>Rhizobium/Agrobacterium group</taxon>
        <taxon>Allorhizobium</taxon>
    </lineage>
</organism>